<proteinExistence type="predicted"/>
<evidence type="ECO:0000313" key="2">
    <source>
        <dbReference type="Proteomes" id="UP000326939"/>
    </source>
</evidence>
<gene>
    <name evidence="1" type="ORF">DKX38_003616</name>
</gene>
<accession>A0A5N5NSG6</accession>
<keyword evidence="2" id="KW-1185">Reference proteome</keyword>
<comment type="caution">
    <text evidence="1">The sequence shown here is derived from an EMBL/GenBank/DDBJ whole genome shotgun (WGS) entry which is preliminary data.</text>
</comment>
<name>A0A5N5NSG6_9ROSI</name>
<dbReference type="Proteomes" id="UP000326939">
    <property type="component" value="Chromosome 2"/>
</dbReference>
<dbReference type="AlphaFoldDB" id="A0A5N5NSG6"/>
<protein>
    <submittedName>
        <fullName evidence="1">Uncharacterized protein</fullName>
    </submittedName>
</protein>
<dbReference type="EMBL" id="VDCV01000002">
    <property type="protein sequence ID" value="KAB5569823.1"/>
    <property type="molecule type" value="Genomic_DNA"/>
</dbReference>
<organism evidence="1 2">
    <name type="scientific">Salix brachista</name>
    <dbReference type="NCBI Taxonomy" id="2182728"/>
    <lineage>
        <taxon>Eukaryota</taxon>
        <taxon>Viridiplantae</taxon>
        <taxon>Streptophyta</taxon>
        <taxon>Embryophyta</taxon>
        <taxon>Tracheophyta</taxon>
        <taxon>Spermatophyta</taxon>
        <taxon>Magnoliopsida</taxon>
        <taxon>eudicotyledons</taxon>
        <taxon>Gunneridae</taxon>
        <taxon>Pentapetalae</taxon>
        <taxon>rosids</taxon>
        <taxon>fabids</taxon>
        <taxon>Malpighiales</taxon>
        <taxon>Salicaceae</taxon>
        <taxon>Saliceae</taxon>
        <taxon>Salix</taxon>
    </lineage>
</organism>
<reference evidence="2" key="1">
    <citation type="journal article" date="2019" name="Gigascience">
        <title>De novo genome assembly of the endangered Acer yangbiense, a plant species with extremely small populations endemic to Yunnan Province, China.</title>
        <authorList>
            <person name="Yang J."/>
            <person name="Wariss H.M."/>
            <person name="Tao L."/>
            <person name="Zhang R."/>
            <person name="Yun Q."/>
            <person name="Hollingsworth P."/>
            <person name="Dao Z."/>
            <person name="Luo G."/>
            <person name="Guo H."/>
            <person name="Ma Y."/>
            <person name="Sun W."/>
        </authorList>
    </citation>
    <scope>NUCLEOTIDE SEQUENCE [LARGE SCALE GENOMIC DNA]</scope>
    <source>
        <strain evidence="2">cv. br00</strain>
    </source>
</reference>
<sequence>MDQKRESILNEYSCPAIFRKVNPLNASMTMAGDQSSTCSLKPKGQANGLQQLLELGDPKKEGQPLLALALLLAMILRAMISTRRNEFEEDDFENVRGRTREPLLNHAGQTFSPGTHTDIWTSRMREKYGLSTGDKPNLNQNASISMKSKSLEARVHGRSVLIGENILRKVKAFHLVLLFYVLTSQCPHVCFVNCCTRTICRGNTLCVYSMCQKHPCYPF</sequence>
<evidence type="ECO:0000313" key="1">
    <source>
        <dbReference type="EMBL" id="KAB5569823.1"/>
    </source>
</evidence>